<dbReference type="EMBL" id="JMQM01000001">
    <property type="protein sequence ID" value="KFB09798.1"/>
    <property type="molecule type" value="Genomic_DNA"/>
</dbReference>
<dbReference type="AlphaFoldDB" id="A0A084UA12"/>
<protein>
    <recommendedName>
        <fullName evidence="3">Co-chaperone DjlA N-terminal domain-containing protein</fullName>
    </recommendedName>
</protein>
<comment type="caution">
    <text evidence="1">The sequence shown here is derived from an EMBL/GenBank/DDBJ whole genome shotgun (WGS) entry which is preliminary data.</text>
</comment>
<dbReference type="RefSeq" id="WP_036480002.1">
    <property type="nucleotide sequence ID" value="NZ_JMQM01000001.1"/>
</dbReference>
<evidence type="ECO:0000313" key="2">
    <source>
        <dbReference type="Proteomes" id="UP000053675"/>
    </source>
</evidence>
<accession>A0A084UA12</accession>
<proteinExistence type="predicted"/>
<evidence type="ECO:0000313" key="1">
    <source>
        <dbReference type="EMBL" id="KFB09798.1"/>
    </source>
</evidence>
<name>A0A084UA12_9HYPH</name>
<evidence type="ECO:0008006" key="3">
    <source>
        <dbReference type="Google" id="ProtNLM"/>
    </source>
</evidence>
<reference evidence="1 2" key="1">
    <citation type="submission" date="2014-05" db="EMBL/GenBank/DDBJ databases">
        <title>Draft Genome Sequence of Nitratireductor basaltis Strain UMTGB225, A Marine Bacterium Isolated from Green Barrel Tunicate.</title>
        <authorList>
            <person name="Gan H.Y."/>
        </authorList>
    </citation>
    <scope>NUCLEOTIDE SEQUENCE [LARGE SCALE GENOMIC DNA]</scope>
    <source>
        <strain evidence="1 2">UMTGB225</strain>
    </source>
</reference>
<sequence>MPVETVVEEKPQPIPAAADHASDVMLLLRLVLSEGPADGRTRQMLENVARASFEMDETMISSLMPKLMSFGSSGSSRASAALQAQPPEHRAGLAGVVLAAAKREPGLRPHLPRMASRLAVLLDISESDFAGPRA</sequence>
<dbReference type="STRING" id="472175.EL18_00817"/>
<organism evidence="1 2">
    <name type="scientific">Nitratireductor basaltis</name>
    <dbReference type="NCBI Taxonomy" id="472175"/>
    <lineage>
        <taxon>Bacteria</taxon>
        <taxon>Pseudomonadati</taxon>
        <taxon>Pseudomonadota</taxon>
        <taxon>Alphaproteobacteria</taxon>
        <taxon>Hyphomicrobiales</taxon>
        <taxon>Phyllobacteriaceae</taxon>
        <taxon>Nitratireductor</taxon>
    </lineage>
</organism>
<gene>
    <name evidence="1" type="ORF">EL18_00817</name>
</gene>
<dbReference type="PATRIC" id="fig|472175.3.peg.829"/>
<keyword evidence="2" id="KW-1185">Reference proteome</keyword>
<dbReference type="Proteomes" id="UP000053675">
    <property type="component" value="Unassembled WGS sequence"/>
</dbReference>